<dbReference type="EMBL" id="BPQB01000057">
    <property type="protein sequence ID" value="GJE96273.1"/>
    <property type="molecule type" value="Genomic_DNA"/>
</dbReference>
<reference evidence="2 3" key="1">
    <citation type="submission" date="2021-08" db="EMBL/GenBank/DDBJ databases">
        <title>Draft Genome Sequence of Phanerochaete sordida strain YK-624.</title>
        <authorList>
            <person name="Mori T."/>
            <person name="Dohra H."/>
            <person name="Suzuki T."/>
            <person name="Kawagishi H."/>
            <person name="Hirai H."/>
        </authorList>
    </citation>
    <scope>NUCLEOTIDE SEQUENCE [LARGE SCALE GENOMIC DNA]</scope>
    <source>
        <strain evidence="2 3">YK-624</strain>
    </source>
</reference>
<dbReference type="InterPro" id="IPR015943">
    <property type="entry name" value="WD40/YVTN_repeat-like_dom_sf"/>
</dbReference>
<gene>
    <name evidence="2" type="ORF">PsYK624_124670</name>
</gene>
<protein>
    <submittedName>
        <fullName evidence="2">WD40 repeat domain-containing protein</fullName>
    </submittedName>
</protein>
<name>A0A9P3GHX8_9APHY</name>
<evidence type="ECO:0000313" key="2">
    <source>
        <dbReference type="EMBL" id="GJE96273.1"/>
    </source>
</evidence>
<dbReference type="SUPFAM" id="SSF63829">
    <property type="entry name" value="Calcium-dependent phosphotriesterase"/>
    <property type="match status" value="1"/>
</dbReference>
<dbReference type="Proteomes" id="UP000703269">
    <property type="component" value="Unassembled WGS sequence"/>
</dbReference>
<feature type="compositionally biased region" description="Acidic residues" evidence="1">
    <location>
        <begin position="563"/>
        <end position="577"/>
    </location>
</feature>
<accession>A0A9P3GHX8</accession>
<comment type="caution">
    <text evidence="2">The sequence shown here is derived from an EMBL/GenBank/DDBJ whole genome shotgun (WGS) entry which is preliminary data.</text>
</comment>
<organism evidence="2 3">
    <name type="scientific">Phanerochaete sordida</name>
    <dbReference type="NCBI Taxonomy" id="48140"/>
    <lineage>
        <taxon>Eukaryota</taxon>
        <taxon>Fungi</taxon>
        <taxon>Dikarya</taxon>
        <taxon>Basidiomycota</taxon>
        <taxon>Agaricomycotina</taxon>
        <taxon>Agaricomycetes</taxon>
        <taxon>Polyporales</taxon>
        <taxon>Phanerochaetaceae</taxon>
        <taxon>Phanerochaete</taxon>
    </lineage>
</organism>
<feature type="compositionally biased region" description="Basic residues" evidence="1">
    <location>
        <begin position="535"/>
        <end position="544"/>
    </location>
</feature>
<dbReference type="OrthoDB" id="548949at2759"/>
<evidence type="ECO:0000313" key="3">
    <source>
        <dbReference type="Proteomes" id="UP000703269"/>
    </source>
</evidence>
<evidence type="ECO:0000256" key="1">
    <source>
        <dbReference type="SAM" id="MobiDB-lite"/>
    </source>
</evidence>
<keyword evidence="3" id="KW-1185">Reference proteome</keyword>
<proteinExistence type="predicted"/>
<dbReference type="Gene3D" id="2.130.10.10">
    <property type="entry name" value="YVTN repeat-like/Quinoprotein amine dehydrogenase"/>
    <property type="match status" value="1"/>
</dbReference>
<dbReference type="AlphaFoldDB" id="A0A9P3GHX8"/>
<sequence length="634" mass="71368">MSWRERFDILRARMLDYDAGHVYLENDDYETDDRPRDEPLETMVNILKDLFELVREAYAQNIAELDVLFDEATAFTNRAVAGYVSMGDAYIPSFAHAPDALLKDPLQKSMSLESKRELFKTMATFMGFDVGKVDAFVDERADTIPPWDEEQQPHSRSSVLSRFRDGVELPSSATHPRASYVWQARCEVTNDKLYSGYSKLVLSADGTFMAMSTVSGYKNRDPMVKWWALDEEDLSKKSLQPPFTEHVRTMALDDSRQLMFLADWDRVKSYSFAPETRKRAVHTLQARSHSGPLAVLPDGRLLRAGEGSALVWNIDALETHYPGDGQTFTRIGEGTYKGFEDCWRDDNCVKELSVGSAAHATLPFADSAYVPKVLHWHAPQARMLSAADTEKLDSFECVALDLEHGGKAAARYIGLGGRVDEFSTSADEPNMFLTASMDGYARLYDVRTPLPVLTIEGERQDGPMESALFVHIDGVPTIFTGGTSSQSVRLWDPRAKKLVYELSTGNNEVTSLAWHAQSTTLYALTVHGDSGGYRRARIPKRKLQPKAQPEAEAEDVEMGNAEDWQDADDDDDDEEDTVQYYDSVRWPKKAYHQDDYFGEVFDCRSDALVRYSFKENPDPDVCPAYGTNSFGVTE</sequence>
<feature type="region of interest" description="Disordered" evidence="1">
    <location>
        <begin position="535"/>
        <end position="577"/>
    </location>
</feature>